<dbReference type="Proteomes" id="UP000033647">
    <property type="component" value="Unassembled WGS sequence"/>
</dbReference>
<evidence type="ECO:0000313" key="2">
    <source>
        <dbReference type="EMBL" id="KJX95154.1"/>
    </source>
</evidence>
<comment type="caution">
    <text evidence="2">The sequence shown here is derived from an EMBL/GenBank/DDBJ whole genome shotgun (WGS) entry which is preliminary data.</text>
</comment>
<keyword evidence="3" id="KW-1185">Reference proteome</keyword>
<evidence type="ECO:0000256" key="1">
    <source>
        <dbReference type="SAM" id="SignalP"/>
    </source>
</evidence>
<dbReference type="AlphaFoldDB" id="A0A0F4GCU0"/>
<protein>
    <submittedName>
        <fullName evidence="2">Uncharacterized protein</fullName>
    </submittedName>
</protein>
<organism evidence="2 3">
    <name type="scientific">Zymoseptoria brevis</name>
    <dbReference type="NCBI Taxonomy" id="1047168"/>
    <lineage>
        <taxon>Eukaryota</taxon>
        <taxon>Fungi</taxon>
        <taxon>Dikarya</taxon>
        <taxon>Ascomycota</taxon>
        <taxon>Pezizomycotina</taxon>
        <taxon>Dothideomycetes</taxon>
        <taxon>Dothideomycetidae</taxon>
        <taxon>Mycosphaerellales</taxon>
        <taxon>Mycosphaerellaceae</taxon>
        <taxon>Zymoseptoria</taxon>
    </lineage>
</organism>
<sequence>MRLLHVFLGTLCLSSSAWAAIESCPLDEPGSAILRWPRQEQLRTPAPIIHHTQLPSTVVARRALVLAPGVYTYIWRDDYTDPFITRVRIQNDSGRPYNLRIIAFEDSVVYCRGVAEWSRGTREWEVDNTGRAQIFIQLLPLQYPGLLGEEGGTTG</sequence>
<name>A0A0F4GCU0_9PEZI</name>
<proteinExistence type="predicted"/>
<reference evidence="2 3" key="1">
    <citation type="submission" date="2015-03" db="EMBL/GenBank/DDBJ databases">
        <title>RNA-seq based gene annotation and comparative genomics of four Zymoseptoria species reveal species-specific pathogenicity related genes and transposable element activity.</title>
        <authorList>
            <person name="Grandaubert J."/>
            <person name="Bhattacharyya A."/>
            <person name="Stukenbrock E.H."/>
        </authorList>
    </citation>
    <scope>NUCLEOTIDE SEQUENCE [LARGE SCALE GENOMIC DNA]</scope>
    <source>
        <strain evidence="2 3">Zb18110</strain>
    </source>
</reference>
<evidence type="ECO:0000313" key="3">
    <source>
        <dbReference type="Proteomes" id="UP000033647"/>
    </source>
</evidence>
<accession>A0A0F4GCU0</accession>
<gene>
    <name evidence="2" type="ORF">TI39_contig4131g00007</name>
</gene>
<feature type="signal peptide" evidence="1">
    <location>
        <begin position="1"/>
        <end position="19"/>
    </location>
</feature>
<keyword evidence="1" id="KW-0732">Signal</keyword>
<dbReference type="EMBL" id="LAFY01004091">
    <property type="protein sequence ID" value="KJX95154.1"/>
    <property type="molecule type" value="Genomic_DNA"/>
</dbReference>
<feature type="chain" id="PRO_5002468686" evidence="1">
    <location>
        <begin position="20"/>
        <end position="155"/>
    </location>
</feature>